<reference evidence="2" key="1">
    <citation type="submission" date="2021-01" db="EMBL/GenBank/DDBJ databases">
        <authorList>
            <person name="Corre E."/>
            <person name="Pelletier E."/>
            <person name="Niang G."/>
            <person name="Scheremetjew M."/>
            <person name="Finn R."/>
            <person name="Kale V."/>
            <person name="Holt S."/>
            <person name="Cochrane G."/>
            <person name="Meng A."/>
            <person name="Brown T."/>
            <person name="Cohen L."/>
        </authorList>
    </citation>
    <scope>NUCLEOTIDE SEQUENCE</scope>
    <source>
        <strain evidence="2">NIES-381</strain>
    </source>
</reference>
<protein>
    <submittedName>
        <fullName evidence="2">Uncharacterized protein</fullName>
    </submittedName>
</protein>
<evidence type="ECO:0000256" key="1">
    <source>
        <dbReference type="SAM" id="MobiDB-lite"/>
    </source>
</evidence>
<dbReference type="EMBL" id="HBGA01144074">
    <property type="protein sequence ID" value="CAD9041557.1"/>
    <property type="molecule type" value="Transcribed_RNA"/>
</dbReference>
<dbReference type="AlphaFoldDB" id="A0A7S1NUN8"/>
<gene>
    <name evidence="2" type="ORF">EGYM00392_LOCUS52732</name>
</gene>
<sequence>MGCGGSTPAADPQQQDGAGKAKLKPQESKAAHVVPVQETTPQRPAAPRVAQAKPHAMGSPDPPRREPKTEAAASSVPHSSNTINPSIALLSELANETGEQWQGVQLLHQLQMEKIAA</sequence>
<proteinExistence type="predicted"/>
<feature type="region of interest" description="Disordered" evidence="1">
    <location>
        <begin position="1"/>
        <end position="83"/>
    </location>
</feature>
<evidence type="ECO:0000313" key="2">
    <source>
        <dbReference type="EMBL" id="CAD9041557.1"/>
    </source>
</evidence>
<accession>A0A7S1NUN8</accession>
<organism evidence="2">
    <name type="scientific">Eutreptiella gymnastica</name>
    <dbReference type="NCBI Taxonomy" id="73025"/>
    <lineage>
        <taxon>Eukaryota</taxon>
        <taxon>Discoba</taxon>
        <taxon>Euglenozoa</taxon>
        <taxon>Euglenida</taxon>
        <taxon>Spirocuta</taxon>
        <taxon>Euglenophyceae</taxon>
        <taxon>Eutreptiales</taxon>
        <taxon>Eutreptiaceae</taxon>
        <taxon>Eutreptiella</taxon>
    </lineage>
</organism>
<name>A0A7S1NUN8_9EUGL</name>
<feature type="compositionally biased region" description="Low complexity" evidence="1">
    <location>
        <begin position="41"/>
        <end position="54"/>
    </location>
</feature>